<feature type="signal peptide" evidence="3">
    <location>
        <begin position="1"/>
        <end position="28"/>
    </location>
</feature>
<reference evidence="6" key="1">
    <citation type="journal article" date="2019" name="Int. J. Syst. Evol. Microbiol.">
        <title>The Global Catalogue of Microorganisms (GCM) 10K type strain sequencing project: providing services to taxonomists for standard genome sequencing and annotation.</title>
        <authorList>
            <consortium name="The Broad Institute Genomics Platform"/>
            <consortium name="The Broad Institute Genome Sequencing Center for Infectious Disease"/>
            <person name="Wu L."/>
            <person name="Ma J."/>
        </authorList>
    </citation>
    <scope>NUCLEOTIDE SEQUENCE [LARGE SCALE GENOMIC DNA]</scope>
    <source>
        <strain evidence="6">CGMCC 1.18578</strain>
    </source>
</reference>
<name>A0ABW0R4L4_9BACL</name>
<keyword evidence="3" id="KW-0732">Signal</keyword>
<dbReference type="Proteomes" id="UP001596108">
    <property type="component" value="Unassembled WGS sequence"/>
</dbReference>
<dbReference type="EMBL" id="JBHSNC010000047">
    <property type="protein sequence ID" value="MFC5530762.1"/>
    <property type="molecule type" value="Genomic_DNA"/>
</dbReference>
<dbReference type="InterPro" id="IPR006860">
    <property type="entry name" value="FecR"/>
</dbReference>
<dbReference type="Pfam" id="PF04773">
    <property type="entry name" value="FecR"/>
    <property type="match status" value="1"/>
</dbReference>
<feature type="domain" description="FecR protein" evidence="4">
    <location>
        <begin position="68"/>
        <end position="166"/>
    </location>
</feature>
<comment type="caution">
    <text evidence="5">The sequence shown here is derived from an EMBL/GenBank/DDBJ whole genome shotgun (WGS) entry which is preliminary data.</text>
</comment>
<evidence type="ECO:0000259" key="4">
    <source>
        <dbReference type="Pfam" id="PF04773"/>
    </source>
</evidence>
<evidence type="ECO:0000256" key="1">
    <source>
        <dbReference type="SAM" id="Coils"/>
    </source>
</evidence>
<accession>A0ABW0R4L4</accession>
<dbReference type="PANTHER" id="PTHR38731">
    <property type="entry name" value="LIPL45-RELATED LIPOPROTEIN-RELATED"/>
    <property type="match status" value="1"/>
</dbReference>
<evidence type="ECO:0000313" key="5">
    <source>
        <dbReference type="EMBL" id="MFC5530762.1"/>
    </source>
</evidence>
<feature type="compositionally biased region" description="Low complexity" evidence="2">
    <location>
        <begin position="432"/>
        <end position="451"/>
    </location>
</feature>
<organism evidence="5 6">
    <name type="scientific">Cohnella yongneupensis</name>
    <dbReference type="NCBI Taxonomy" id="425006"/>
    <lineage>
        <taxon>Bacteria</taxon>
        <taxon>Bacillati</taxon>
        <taxon>Bacillota</taxon>
        <taxon>Bacilli</taxon>
        <taxon>Bacillales</taxon>
        <taxon>Paenibacillaceae</taxon>
        <taxon>Cohnella</taxon>
    </lineage>
</organism>
<keyword evidence="6" id="KW-1185">Reference proteome</keyword>
<sequence length="594" mass="62901">MFKRTRLAVTLLLASILMISMVAPAVFAKSAPAAFITTVSGDVIVKKAGGSKPIPAFVNMPLEQGDFLSTGREGSLTIQIVEPESTRTLGPGSEATIKKLSQGALGKRLGIMLWKGSMWNSVHSLKSNEEDYVETPAAKLEVKGTNFLVTVKADGTLSVAVASGLVTASITGVQPGASNSSGGQLLLAPTQQLTVDPNHPPVNLQNSVSIIDITQTVTQADAGILKAFMLSAPAIFSENEAFLQGLASSLEQGKQPSIQREGIASDLTLGSSDELEQLKQNLNALISNVAASAIALDPEKSAELLKLIEDVNRQIPGTDSDVDIQDTKFDPTVGVDPAAVNEKEKEQARLRSIQRQQEQERADLERRLLLQLHKTMDQLISKMNELSAGNKSVLDELQQQAEQTYMGSLTAEELARYKEDKVSIAAEQAATPSQSAPISSGPSGPSQPAPSVELIKQNTAEGLTLKIQLHQFTGTNAVYAAEYHFAVEGDIQADPTKGRLLNDQYFQTSNSVDTLRNIEGPSGSPTEAIYAATSFGSASPVSISNGTMATIPFAVHGSGTIRLVYAKIVDQTGAVILELNSGSTALPAAISVTR</sequence>
<dbReference type="Gene3D" id="2.60.120.1440">
    <property type="match status" value="1"/>
</dbReference>
<feature type="coiled-coil region" evidence="1">
    <location>
        <begin position="340"/>
        <end position="367"/>
    </location>
</feature>
<evidence type="ECO:0000256" key="3">
    <source>
        <dbReference type="SAM" id="SignalP"/>
    </source>
</evidence>
<evidence type="ECO:0000313" key="6">
    <source>
        <dbReference type="Proteomes" id="UP001596108"/>
    </source>
</evidence>
<dbReference type="RefSeq" id="WP_378112705.1">
    <property type="nucleotide sequence ID" value="NZ_JBHSNC010000047.1"/>
</dbReference>
<feature type="chain" id="PRO_5047304160" evidence="3">
    <location>
        <begin position="29"/>
        <end position="594"/>
    </location>
</feature>
<proteinExistence type="predicted"/>
<feature type="region of interest" description="Disordered" evidence="2">
    <location>
        <begin position="427"/>
        <end position="451"/>
    </location>
</feature>
<dbReference type="PANTHER" id="PTHR38731:SF3">
    <property type="entry name" value="BLL6125 PROTEIN"/>
    <property type="match status" value="1"/>
</dbReference>
<protein>
    <submittedName>
        <fullName evidence="5">FecR domain-containing protein</fullName>
    </submittedName>
</protein>
<gene>
    <name evidence="5" type="ORF">ACFPQ4_15135</name>
</gene>
<evidence type="ECO:0000256" key="2">
    <source>
        <dbReference type="SAM" id="MobiDB-lite"/>
    </source>
</evidence>
<keyword evidence="1" id="KW-0175">Coiled coil</keyword>